<proteinExistence type="predicted"/>
<dbReference type="EMBL" id="QKYU01000021">
    <property type="protein sequence ID" value="PZW41377.1"/>
    <property type="molecule type" value="Genomic_DNA"/>
</dbReference>
<dbReference type="InterPro" id="IPR010865">
    <property type="entry name" value="DUF1499"/>
</dbReference>
<name>A0A2W7IPN6_9PROT</name>
<evidence type="ECO:0000313" key="1">
    <source>
        <dbReference type="EMBL" id="PZW41377.1"/>
    </source>
</evidence>
<dbReference type="AlphaFoldDB" id="A0A2W7IPN6"/>
<evidence type="ECO:0000313" key="2">
    <source>
        <dbReference type="Proteomes" id="UP000249688"/>
    </source>
</evidence>
<sequence>MPNALSLLFGSGAGGLGAPVPLDLANLVLPGSPNTCLAAPEGAPGPKPHRILAPFPVGQGRLWAAVQTVAAARPRTTLIAAWPERLQAQWVERSALMNYPDIIVAQLLPQGDAATGLALYSRSLLGHSDFGVNARRVEAWIAALTSQLS</sequence>
<dbReference type="Proteomes" id="UP000249688">
    <property type="component" value="Unassembled WGS sequence"/>
</dbReference>
<dbReference type="OrthoDB" id="8479024at2"/>
<dbReference type="Pfam" id="PF07386">
    <property type="entry name" value="DUF1499"/>
    <property type="match status" value="1"/>
</dbReference>
<reference evidence="1 2" key="1">
    <citation type="submission" date="2018-06" db="EMBL/GenBank/DDBJ databases">
        <title>Genomic Encyclopedia of Archaeal and Bacterial Type Strains, Phase II (KMG-II): from individual species to whole genera.</title>
        <authorList>
            <person name="Goeker M."/>
        </authorList>
    </citation>
    <scope>NUCLEOTIDE SEQUENCE [LARGE SCALE GENOMIC DNA]</scope>
    <source>
        <strain evidence="1 2">DSM 24525</strain>
    </source>
</reference>
<dbReference type="RefSeq" id="WP_111399551.1">
    <property type="nucleotide sequence ID" value="NZ_QKYU01000021.1"/>
</dbReference>
<comment type="caution">
    <text evidence="1">The sequence shown here is derived from an EMBL/GenBank/DDBJ whole genome shotgun (WGS) entry which is preliminary data.</text>
</comment>
<accession>A0A2W7IPN6</accession>
<gene>
    <name evidence="1" type="ORF">C8P66_12185</name>
</gene>
<keyword evidence="2" id="KW-1185">Reference proteome</keyword>
<protein>
    <submittedName>
        <fullName evidence="1">Uncharacterized protein DUF1499</fullName>
    </submittedName>
</protein>
<organism evidence="1 2">
    <name type="scientific">Humitalea rosea</name>
    <dbReference type="NCBI Taxonomy" id="990373"/>
    <lineage>
        <taxon>Bacteria</taxon>
        <taxon>Pseudomonadati</taxon>
        <taxon>Pseudomonadota</taxon>
        <taxon>Alphaproteobacteria</taxon>
        <taxon>Acetobacterales</taxon>
        <taxon>Roseomonadaceae</taxon>
        <taxon>Humitalea</taxon>
    </lineage>
</organism>